<feature type="domain" description="IPT/TIG" evidence="1">
    <location>
        <begin position="273"/>
        <end position="341"/>
    </location>
</feature>
<dbReference type="Gene3D" id="2.60.40.10">
    <property type="entry name" value="Immunoglobulins"/>
    <property type="match status" value="2"/>
</dbReference>
<reference evidence="2 3" key="1">
    <citation type="journal article" date="2015" name="Parasit. Vectors">
        <title>Draft genome of the scabies mite.</title>
        <authorList>
            <person name="Rider S.D.Jr."/>
            <person name="Morgan M.S."/>
            <person name="Arlian L.G."/>
        </authorList>
    </citation>
    <scope>NUCLEOTIDE SEQUENCE [LARGE SCALE GENOMIC DNA]</scope>
    <source>
        <strain evidence="2">Arlian Lab</strain>
    </source>
</reference>
<protein>
    <recommendedName>
        <fullName evidence="1">IPT/TIG domain-containing protein</fullName>
    </recommendedName>
</protein>
<accession>A0A132AG70</accession>
<dbReference type="GO" id="GO:0007162">
    <property type="term" value="P:negative regulation of cell adhesion"/>
    <property type="evidence" value="ECO:0007669"/>
    <property type="project" value="TreeGrafter"/>
</dbReference>
<dbReference type="Proteomes" id="UP000616769">
    <property type="component" value="Unassembled WGS sequence"/>
</dbReference>
<dbReference type="InterPro" id="IPR002909">
    <property type="entry name" value="IPT_dom"/>
</dbReference>
<dbReference type="GO" id="GO:0008360">
    <property type="term" value="P:regulation of cell shape"/>
    <property type="evidence" value="ECO:0007669"/>
    <property type="project" value="TreeGrafter"/>
</dbReference>
<dbReference type="EMBL" id="JXLN01014335">
    <property type="protein sequence ID" value="KPM09982.1"/>
    <property type="molecule type" value="Genomic_DNA"/>
</dbReference>
<dbReference type="PANTHER" id="PTHR22625:SF44">
    <property type="entry name" value="PLEXIN-B"/>
    <property type="match status" value="1"/>
</dbReference>
<evidence type="ECO:0000259" key="1">
    <source>
        <dbReference type="Pfam" id="PF01833"/>
    </source>
</evidence>
<dbReference type="SUPFAM" id="SSF81296">
    <property type="entry name" value="E set domains"/>
    <property type="match status" value="1"/>
</dbReference>
<dbReference type="PANTHER" id="PTHR22625">
    <property type="entry name" value="PLEXIN"/>
    <property type="match status" value="1"/>
</dbReference>
<dbReference type="GO" id="GO:0050772">
    <property type="term" value="P:positive regulation of axonogenesis"/>
    <property type="evidence" value="ECO:0007669"/>
    <property type="project" value="TreeGrafter"/>
</dbReference>
<dbReference type="GO" id="GO:0030334">
    <property type="term" value="P:regulation of cell migration"/>
    <property type="evidence" value="ECO:0007669"/>
    <property type="project" value="TreeGrafter"/>
</dbReference>
<dbReference type="VEuPathDB" id="VectorBase:SSCA001538"/>
<dbReference type="InterPro" id="IPR013783">
    <property type="entry name" value="Ig-like_fold"/>
</dbReference>
<sequence>MTILQIAIIVNIFTLSHQYFSEKKENENQIFEIDIDSLKHSKELPQINLLQIQIGSKAHHKNLSALLIFDSRSFYVASTNQIDRVDLIETEISSTNSANQFVYLKNGKYFAQNFIVSDQTAQIGPYLAIEDCNEIASAKSRSNLFTNSTGNFSNNQIIHLFHYNNIIFACGTSLCGLCIGVSPLLDRSRIYGPLIHQQNISLNIADATFYLLSKHKLIQLPMTSCSVYSTCSECFKSKSIRSSSDWCHWHENHCYLKSELPIQIAKEQPKCSPIVLDFEPKSGPVEGGTQIKFYGKNFGDSHQMIENHNSFLNITVGIFRCSVLEKKNDFVRCQIESDKQSVLDYMHSNPDGATISFYARDLLNISKRKFQIDGVIELPDKFQFVITKILGIHPTIGPFFGGTKMMIIGDHLNVGSKQEVKMRDNICEIVRLNFST</sequence>
<dbReference type="AlphaFoldDB" id="A0A132AG70"/>
<evidence type="ECO:0000313" key="2">
    <source>
        <dbReference type="EMBL" id="KPM09982.1"/>
    </source>
</evidence>
<dbReference type="GO" id="GO:0002116">
    <property type="term" value="C:semaphorin receptor complex"/>
    <property type="evidence" value="ECO:0007669"/>
    <property type="project" value="TreeGrafter"/>
</dbReference>
<comment type="caution">
    <text evidence="2">The sequence shown here is derived from an EMBL/GenBank/DDBJ whole genome shotgun (WGS) entry which is preliminary data.</text>
</comment>
<dbReference type="GO" id="GO:0017154">
    <property type="term" value="F:semaphorin receptor activity"/>
    <property type="evidence" value="ECO:0007669"/>
    <property type="project" value="InterPro"/>
</dbReference>
<proteinExistence type="predicted"/>
<name>A0A132AG70_SARSC</name>
<evidence type="ECO:0000313" key="3">
    <source>
        <dbReference type="Proteomes" id="UP000616769"/>
    </source>
</evidence>
<organism evidence="2 3">
    <name type="scientific">Sarcoptes scabiei</name>
    <name type="common">Itch mite</name>
    <name type="synonym">Acarus scabiei</name>
    <dbReference type="NCBI Taxonomy" id="52283"/>
    <lineage>
        <taxon>Eukaryota</taxon>
        <taxon>Metazoa</taxon>
        <taxon>Ecdysozoa</taxon>
        <taxon>Arthropoda</taxon>
        <taxon>Chelicerata</taxon>
        <taxon>Arachnida</taxon>
        <taxon>Acari</taxon>
        <taxon>Acariformes</taxon>
        <taxon>Sarcoptiformes</taxon>
        <taxon>Astigmata</taxon>
        <taxon>Psoroptidia</taxon>
        <taxon>Sarcoptoidea</taxon>
        <taxon>Sarcoptidae</taxon>
        <taxon>Sarcoptinae</taxon>
        <taxon>Sarcoptes</taxon>
    </lineage>
</organism>
<dbReference type="InterPro" id="IPR014756">
    <property type="entry name" value="Ig_E-set"/>
</dbReference>
<dbReference type="GO" id="GO:0005886">
    <property type="term" value="C:plasma membrane"/>
    <property type="evidence" value="ECO:0007669"/>
    <property type="project" value="TreeGrafter"/>
</dbReference>
<dbReference type="Pfam" id="PF01833">
    <property type="entry name" value="TIG"/>
    <property type="match status" value="1"/>
</dbReference>
<gene>
    <name evidence="2" type="ORF">QR98_0085280</name>
</gene>
<dbReference type="OrthoDB" id="6417648at2759"/>
<dbReference type="InterPro" id="IPR031148">
    <property type="entry name" value="Plexin"/>
</dbReference>